<dbReference type="InterPro" id="IPR004590">
    <property type="entry name" value="ssDNA_annealing_RecT"/>
</dbReference>
<accession>A0A6H1ZWN8</accession>
<reference evidence="2" key="1">
    <citation type="submission" date="2020-03" db="EMBL/GenBank/DDBJ databases">
        <title>The deep terrestrial virosphere.</title>
        <authorList>
            <person name="Holmfeldt K."/>
            <person name="Nilsson E."/>
            <person name="Simone D."/>
            <person name="Lopez-Fernandez M."/>
            <person name="Wu X."/>
            <person name="de Brujin I."/>
            <person name="Lundin D."/>
            <person name="Andersson A."/>
            <person name="Bertilsson S."/>
            <person name="Dopson M."/>
        </authorList>
    </citation>
    <scope>NUCLEOTIDE SEQUENCE</scope>
    <source>
        <strain evidence="3">MM415A02567</strain>
        <strain evidence="4">MM415B02687</strain>
        <strain evidence="2">TM448A02287</strain>
    </source>
</reference>
<dbReference type="Pfam" id="PF03837">
    <property type="entry name" value="RecT"/>
    <property type="match status" value="1"/>
</dbReference>
<dbReference type="AlphaFoldDB" id="A0A6H1ZWN8"/>
<protein>
    <submittedName>
        <fullName evidence="2">Putative DNA recombination protein</fullName>
    </submittedName>
</protein>
<evidence type="ECO:0000313" key="2">
    <source>
        <dbReference type="EMBL" id="QJA51737.1"/>
    </source>
</evidence>
<evidence type="ECO:0000256" key="1">
    <source>
        <dbReference type="SAM" id="MobiDB-lite"/>
    </source>
</evidence>
<sequence length="354" mass="39004">MSNDLITKKKKVKDLLLSPSSLRQLQCVLPDVGITKERMVRLIFSAINQNPKLLEATPNTLFNAMILSASLGLEPNTPLGQAYLIPFRDRKANTMTIQFIVGYKGFLSLARRSGEIAFISSHVVREGDLFEYQYGTDEFLKHIPSDSEGQITHAYCVARLRDGSTAFEIMTRKQIDSIRARSMARDAGPWVTDYEQMARKTTIRRLMNYLPLSTEQARAVSIDGKQEVGGSAVEDLADIIDVDFSDRPEEESPPKSKLSEMAKKANRNNGCPPNPEPKEKGLADEKEEAIAGVEVGDGSGDLTETQASLLGMPEALLIAAKKRLGIKKELAELTDAECETINRKANELADGEGS</sequence>
<dbReference type="EMBL" id="MT141986">
    <property type="protein sequence ID" value="QJA72888.1"/>
    <property type="molecule type" value="Genomic_DNA"/>
</dbReference>
<dbReference type="NCBIfam" id="TIGR00616">
    <property type="entry name" value="rect"/>
    <property type="match status" value="1"/>
</dbReference>
<gene>
    <name evidence="3" type="ORF">MM415A02567_0005</name>
    <name evidence="4" type="ORF">MM415B02687_0005</name>
    <name evidence="2" type="ORF">TM448A02287_0005</name>
</gene>
<proteinExistence type="predicted"/>
<dbReference type="EMBL" id="MT144286">
    <property type="protein sequence ID" value="QJA51737.1"/>
    <property type="molecule type" value="Genomic_DNA"/>
</dbReference>
<dbReference type="GO" id="GO:0006259">
    <property type="term" value="P:DNA metabolic process"/>
    <property type="evidence" value="ECO:0007669"/>
    <property type="project" value="InterPro"/>
</dbReference>
<name>A0A6H1ZWN8_9ZZZZ</name>
<dbReference type="GO" id="GO:0003677">
    <property type="term" value="F:DNA binding"/>
    <property type="evidence" value="ECO:0007669"/>
    <property type="project" value="InterPro"/>
</dbReference>
<feature type="compositionally biased region" description="Basic and acidic residues" evidence="1">
    <location>
        <begin position="244"/>
        <end position="263"/>
    </location>
</feature>
<evidence type="ECO:0000313" key="4">
    <source>
        <dbReference type="EMBL" id="QJA88784.1"/>
    </source>
</evidence>
<dbReference type="EMBL" id="MT142804">
    <property type="protein sequence ID" value="QJA88784.1"/>
    <property type="molecule type" value="Genomic_DNA"/>
</dbReference>
<dbReference type="InterPro" id="IPR018330">
    <property type="entry name" value="RecT_fam"/>
</dbReference>
<feature type="region of interest" description="Disordered" evidence="1">
    <location>
        <begin position="244"/>
        <end position="304"/>
    </location>
</feature>
<evidence type="ECO:0000313" key="3">
    <source>
        <dbReference type="EMBL" id="QJA72888.1"/>
    </source>
</evidence>
<organism evidence="2">
    <name type="scientific">viral metagenome</name>
    <dbReference type="NCBI Taxonomy" id="1070528"/>
    <lineage>
        <taxon>unclassified sequences</taxon>
        <taxon>metagenomes</taxon>
        <taxon>organismal metagenomes</taxon>
    </lineage>
</organism>